<dbReference type="NCBIfam" id="NF047832">
    <property type="entry name" value="caspase_w_EACC1"/>
    <property type="match status" value="1"/>
</dbReference>
<dbReference type="Pfam" id="PF00656">
    <property type="entry name" value="Peptidase_C14"/>
    <property type="match status" value="1"/>
</dbReference>
<dbReference type="SUPFAM" id="SSF52129">
    <property type="entry name" value="Caspase-like"/>
    <property type="match status" value="1"/>
</dbReference>
<organism evidence="3 4">
    <name type="scientific">Streptomyces apricus</name>
    <dbReference type="NCBI Taxonomy" id="1828112"/>
    <lineage>
        <taxon>Bacteria</taxon>
        <taxon>Bacillati</taxon>
        <taxon>Actinomycetota</taxon>
        <taxon>Actinomycetes</taxon>
        <taxon>Kitasatosporales</taxon>
        <taxon>Streptomycetaceae</taxon>
        <taxon>Streptomyces</taxon>
    </lineage>
</organism>
<protein>
    <recommendedName>
        <fullName evidence="2">Peptidase C14 caspase domain-containing protein</fullName>
    </recommendedName>
</protein>
<accession>A0A5B0B3A1</accession>
<sequence length="592" mass="65058">MQSSYSVTLPRSKYSRAVLIGVSDYTQLPRLATVRNNIEALRGILTSSASWNLSPEHCAVVHDPRTPEELVDPILHAAEEASDALLIYYAGHGLKGPNRGELRLTRSTSRTGAPHTSTDYNDIRETLLGSTANRRVVILDCCYAASALGTMTDPASSIADDALIEGTYLIAAAGETESAMAEDGSGFTVFTGELIRLLSEGIPEPKCDLLDLDTVFSHLHRELRAKSRPLPHKRVRNSLGKLALARNSFGRAGELRTSNTIPVTPSMIPESQSEANFLAKEIRGGADGASSGADEARLHRLSAQSPHTGALWHKPMSEAASGEAAGSLPEKAEAVDPTPTPGDLTGPEIWPTVRQTWPMVAASRESPQTGHVEIIWKEILNRIKERRRFAWIILTQNVRIASFNGEILELAFSNEAAENSYRSNGIDNLLGNVIREDFGLNWKVRVGAATGLNHGQNHLRSNSTVRRPGQWPTFRANDTAARTESRHAERPQPVSIAWPPVRKPPPPEDFQRIQELWPKVLDEVGKRRRTFWYLLSQDCKPVGAVGKKILLGFNNEQARISYLSCGADKLLEEVATEILRFACKIEPMTISE</sequence>
<dbReference type="Gene3D" id="3.40.50.1460">
    <property type="match status" value="1"/>
</dbReference>
<dbReference type="GO" id="GO:0006508">
    <property type="term" value="P:proteolysis"/>
    <property type="evidence" value="ECO:0007669"/>
    <property type="project" value="InterPro"/>
</dbReference>
<comment type="caution">
    <text evidence="3">The sequence shown here is derived from an EMBL/GenBank/DDBJ whole genome shotgun (WGS) entry which is preliminary data.</text>
</comment>
<evidence type="ECO:0000313" key="3">
    <source>
        <dbReference type="EMBL" id="KAA0935125.1"/>
    </source>
</evidence>
<keyword evidence="4" id="KW-1185">Reference proteome</keyword>
<feature type="compositionally biased region" description="Basic and acidic residues" evidence="1">
    <location>
        <begin position="481"/>
        <end position="490"/>
    </location>
</feature>
<evidence type="ECO:0000313" key="4">
    <source>
        <dbReference type="Proteomes" id="UP000324965"/>
    </source>
</evidence>
<feature type="compositionally biased region" description="Low complexity" evidence="1">
    <location>
        <begin position="317"/>
        <end position="327"/>
    </location>
</feature>
<evidence type="ECO:0000256" key="1">
    <source>
        <dbReference type="SAM" id="MobiDB-lite"/>
    </source>
</evidence>
<proteinExistence type="predicted"/>
<evidence type="ECO:0000259" key="2">
    <source>
        <dbReference type="Pfam" id="PF00656"/>
    </source>
</evidence>
<feature type="region of interest" description="Disordered" evidence="1">
    <location>
        <begin position="480"/>
        <end position="503"/>
    </location>
</feature>
<name>A0A5B0B3A1_9ACTN</name>
<gene>
    <name evidence="3" type="ORF">FGF04_13415</name>
</gene>
<dbReference type="InterPro" id="IPR029030">
    <property type="entry name" value="Caspase-like_dom_sf"/>
</dbReference>
<feature type="domain" description="Peptidase C14 caspase" evidence="2">
    <location>
        <begin position="16"/>
        <end position="225"/>
    </location>
</feature>
<dbReference type="OrthoDB" id="3542505at2"/>
<dbReference type="AlphaFoldDB" id="A0A5B0B3A1"/>
<dbReference type="GO" id="GO:0004197">
    <property type="term" value="F:cysteine-type endopeptidase activity"/>
    <property type="evidence" value="ECO:0007669"/>
    <property type="project" value="InterPro"/>
</dbReference>
<dbReference type="InterPro" id="IPR011600">
    <property type="entry name" value="Pept_C14_caspase"/>
</dbReference>
<dbReference type="Proteomes" id="UP000324965">
    <property type="component" value="Unassembled WGS sequence"/>
</dbReference>
<feature type="region of interest" description="Disordered" evidence="1">
    <location>
        <begin position="317"/>
        <end position="348"/>
    </location>
</feature>
<reference evidence="3 4" key="1">
    <citation type="submission" date="2019-05" db="EMBL/GenBank/DDBJ databases">
        <authorList>
            <person name="Hariharan J."/>
            <person name="Choudoir M.J."/>
            <person name="Diebold P."/>
            <person name="Panke-Buisse K."/>
            <person name="Buckley D.H."/>
        </authorList>
    </citation>
    <scope>NUCLEOTIDE SEQUENCE [LARGE SCALE GENOMIC DNA]</scope>
    <source>
        <strain evidence="3 4">SUN51</strain>
    </source>
</reference>
<dbReference type="EMBL" id="VDFC01000040">
    <property type="protein sequence ID" value="KAA0935125.1"/>
    <property type="molecule type" value="Genomic_DNA"/>
</dbReference>